<protein>
    <recommendedName>
        <fullName evidence="3">Nucleotidyltransferase</fullName>
    </recommendedName>
</protein>
<dbReference type="EMBL" id="JACXZA010000002">
    <property type="protein sequence ID" value="MBD3918539.1"/>
    <property type="molecule type" value="Genomic_DNA"/>
</dbReference>
<dbReference type="InterPro" id="IPR043519">
    <property type="entry name" value="NT_sf"/>
</dbReference>
<dbReference type="Gene3D" id="3.30.460.10">
    <property type="entry name" value="Beta Polymerase, domain 2"/>
    <property type="match status" value="1"/>
</dbReference>
<evidence type="ECO:0008006" key="3">
    <source>
        <dbReference type="Google" id="ProtNLM"/>
    </source>
</evidence>
<dbReference type="RefSeq" id="WP_224753386.1">
    <property type="nucleotide sequence ID" value="NZ_JACXZA010000002.1"/>
</dbReference>
<proteinExistence type="predicted"/>
<keyword evidence="2" id="KW-1185">Reference proteome</keyword>
<name>A0ABR8MVI4_9BACL</name>
<evidence type="ECO:0000313" key="1">
    <source>
        <dbReference type="EMBL" id="MBD3918539.1"/>
    </source>
</evidence>
<sequence length="332" mass="37833">MNYTERLMNTARQYIASNKQTDWVFAYAGGSVGRGDADAYSNLNLYVVVSSTDFESIDSNVLYDGVIIRLHIRAWEGSCVLRSQPWRNRFLSEARIVYDPYGAFETLRPAVIDYFASVEGRSKMLMQSQEQVQLYLKCLDSCIRTDDQFGASLAAQAAWLTAASSLAWMRHSCCSGSNMLSIMQVEEPETYSAFRNICSQENAVPIDGSLMSMAHYRHFLREQNGSISRLEPILDTQIARKAERMLVTGRGEVHTVQWMLRREALSCYMATGGTFRMFREHYHQTPFAIQHHLDQLGFSAYPSRQISELLRQVEWLTDQAKRAAELAAHEIS</sequence>
<gene>
    <name evidence="1" type="ORF">H8B09_07230</name>
</gene>
<evidence type="ECO:0000313" key="2">
    <source>
        <dbReference type="Proteomes" id="UP000609346"/>
    </source>
</evidence>
<dbReference type="Proteomes" id="UP000609346">
    <property type="component" value="Unassembled WGS sequence"/>
</dbReference>
<organism evidence="1 2">
    <name type="scientific">Paenibacillus terricola</name>
    <dbReference type="NCBI Taxonomy" id="2763503"/>
    <lineage>
        <taxon>Bacteria</taxon>
        <taxon>Bacillati</taxon>
        <taxon>Bacillota</taxon>
        <taxon>Bacilli</taxon>
        <taxon>Bacillales</taxon>
        <taxon>Paenibacillaceae</taxon>
        <taxon>Paenibacillus</taxon>
    </lineage>
</organism>
<comment type="caution">
    <text evidence="1">The sequence shown here is derived from an EMBL/GenBank/DDBJ whole genome shotgun (WGS) entry which is preliminary data.</text>
</comment>
<accession>A0ABR8MVI4</accession>
<dbReference type="SUPFAM" id="SSF81301">
    <property type="entry name" value="Nucleotidyltransferase"/>
    <property type="match status" value="1"/>
</dbReference>
<reference evidence="1 2" key="1">
    <citation type="submission" date="2020-09" db="EMBL/GenBank/DDBJ databases">
        <title>Paenibacillus sp. strain PR3 16S rRNA gene Genome sequencing and assembly.</title>
        <authorList>
            <person name="Kim J."/>
        </authorList>
    </citation>
    <scope>NUCLEOTIDE SEQUENCE [LARGE SCALE GENOMIC DNA]</scope>
    <source>
        <strain evidence="1 2">PR3</strain>
    </source>
</reference>